<dbReference type="Proteomes" id="UP000177088">
    <property type="component" value="Unassembled WGS sequence"/>
</dbReference>
<protein>
    <recommendedName>
        <fullName evidence="4">DUF4349 domain-containing protein</fullName>
    </recommendedName>
</protein>
<keyword evidence="1" id="KW-0472">Membrane</keyword>
<organism evidence="2 3">
    <name type="scientific">Candidatus Uhrbacteria bacterium RIFCSPHIGHO2_02_FULL_60_10</name>
    <dbReference type="NCBI Taxonomy" id="1802392"/>
    <lineage>
        <taxon>Bacteria</taxon>
        <taxon>Candidatus Uhriibacteriota</taxon>
    </lineage>
</organism>
<dbReference type="EMBL" id="MGEA01000011">
    <property type="protein sequence ID" value="OGL74645.1"/>
    <property type="molecule type" value="Genomic_DNA"/>
</dbReference>
<evidence type="ECO:0000256" key="1">
    <source>
        <dbReference type="SAM" id="Phobius"/>
    </source>
</evidence>
<evidence type="ECO:0000313" key="2">
    <source>
        <dbReference type="EMBL" id="OGL74645.1"/>
    </source>
</evidence>
<sequence>MTLPSKEFRPASAVKAAAQSLVEVFQSVAIALIWLGIVGGGVFLPLALLGLLVWLVWRRFRR</sequence>
<comment type="caution">
    <text evidence="2">The sequence shown here is derived from an EMBL/GenBank/DDBJ whole genome shotgun (WGS) entry which is preliminary data.</text>
</comment>
<reference evidence="2 3" key="1">
    <citation type="journal article" date="2016" name="Nat. Commun.">
        <title>Thousands of microbial genomes shed light on interconnected biogeochemical processes in an aquifer system.</title>
        <authorList>
            <person name="Anantharaman K."/>
            <person name="Brown C.T."/>
            <person name="Hug L.A."/>
            <person name="Sharon I."/>
            <person name="Castelle C.J."/>
            <person name="Probst A.J."/>
            <person name="Thomas B.C."/>
            <person name="Singh A."/>
            <person name="Wilkins M.J."/>
            <person name="Karaoz U."/>
            <person name="Brodie E.L."/>
            <person name="Williams K.H."/>
            <person name="Hubbard S.S."/>
            <person name="Banfield J.F."/>
        </authorList>
    </citation>
    <scope>NUCLEOTIDE SEQUENCE [LARGE SCALE GENOMIC DNA]</scope>
</reference>
<evidence type="ECO:0008006" key="4">
    <source>
        <dbReference type="Google" id="ProtNLM"/>
    </source>
</evidence>
<feature type="transmembrane region" description="Helical" evidence="1">
    <location>
        <begin position="31"/>
        <end position="57"/>
    </location>
</feature>
<proteinExistence type="predicted"/>
<accession>A0A1F7U8Q2</accession>
<keyword evidence="1" id="KW-0812">Transmembrane</keyword>
<name>A0A1F7U8Q2_9BACT</name>
<gene>
    <name evidence="2" type="ORF">A3C96_04310</name>
</gene>
<dbReference type="AlphaFoldDB" id="A0A1F7U8Q2"/>
<evidence type="ECO:0000313" key="3">
    <source>
        <dbReference type="Proteomes" id="UP000177088"/>
    </source>
</evidence>
<keyword evidence="1" id="KW-1133">Transmembrane helix</keyword>